<dbReference type="InterPro" id="IPR007554">
    <property type="entry name" value="Glycerophosphate_synth"/>
</dbReference>
<dbReference type="InterPro" id="IPR001173">
    <property type="entry name" value="Glyco_trans_2-like"/>
</dbReference>
<keyword evidence="4 9" id="KW-0808">Transferase</keyword>
<evidence type="ECO:0000256" key="5">
    <source>
        <dbReference type="ARBA" id="ARBA00022944"/>
    </source>
</evidence>
<proteinExistence type="inferred from homology"/>
<dbReference type="Proteomes" id="UP000184111">
    <property type="component" value="Unassembled WGS sequence"/>
</dbReference>
<dbReference type="InterPro" id="IPR051612">
    <property type="entry name" value="Teichoic_Acid_Biosynth"/>
</dbReference>
<evidence type="ECO:0000256" key="1">
    <source>
        <dbReference type="ARBA" id="ARBA00004202"/>
    </source>
</evidence>
<dbReference type="Gene3D" id="3.40.50.12580">
    <property type="match status" value="1"/>
</dbReference>
<evidence type="ECO:0000256" key="7">
    <source>
        <dbReference type="SAM" id="MobiDB-lite"/>
    </source>
</evidence>
<feature type="region of interest" description="Disordered" evidence="7">
    <location>
        <begin position="295"/>
        <end position="319"/>
    </location>
</feature>
<dbReference type="SUPFAM" id="SSF53756">
    <property type="entry name" value="UDP-Glycosyltransferase/glycogen phosphorylase"/>
    <property type="match status" value="1"/>
</dbReference>
<feature type="compositionally biased region" description="Low complexity" evidence="7">
    <location>
        <begin position="298"/>
        <end position="307"/>
    </location>
</feature>
<dbReference type="GO" id="GO:0005886">
    <property type="term" value="C:plasma membrane"/>
    <property type="evidence" value="ECO:0007669"/>
    <property type="project" value="UniProtKB-SubCell"/>
</dbReference>
<dbReference type="CDD" id="cd00761">
    <property type="entry name" value="Glyco_tranf_GTA_type"/>
    <property type="match status" value="1"/>
</dbReference>
<evidence type="ECO:0000259" key="8">
    <source>
        <dbReference type="Pfam" id="PF00535"/>
    </source>
</evidence>
<comment type="subcellular location">
    <subcellularLocation>
        <location evidence="1">Cell membrane</location>
        <topology evidence="1">Peripheral membrane protein</topology>
    </subcellularLocation>
</comment>
<organism evidence="9 10">
    <name type="scientific">Actinacidiphila paucisporea</name>
    <dbReference type="NCBI Taxonomy" id="310782"/>
    <lineage>
        <taxon>Bacteria</taxon>
        <taxon>Bacillati</taxon>
        <taxon>Actinomycetota</taxon>
        <taxon>Actinomycetes</taxon>
        <taxon>Kitasatosporales</taxon>
        <taxon>Streptomycetaceae</taxon>
        <taxon>Actinacidiphila</taxon>
    </lineage>
</organism>
<dbReference type="RefSeq" id="WP_073493977.1">
    <property type="nucleotide sequence ID" value="NZ_FRBI01000002.1"/>
</dbReference>
<dbReference type="InterPro" id="IPR029044">
    <property type="entry name" value="Nucleotide-diphossugar_trans"/>
</dbReference>
<keyword evidence="6" id="KW-0472">Membrane</keyword>
<gene>
    <name evidence="9" type="ORF">SAMN05216499_102278</name>
</gene>
<dbReference type="Gene3D" id="3.90.550.10">
    <property type="entry name" value="Spore Coat Polysaccharide Biosynthesis Protein SpsA, Chain A"/>
    <property type="match status" value="1"/>
</dbReference>
<dbReference type="STRING" id="310782.SAMN05216499_102278"/>
<dbReference type="OrthoDB" id="3183633at2"/>
<comment type="similarity">
    <text evidence="2">Belongs to the CDP-glycerol glycerophosphotransferase family.</text>
</comment>
<protein>
    <submittedName>
        <fullName evidence="9">CDP-glycerol glycerophosphotransferase, TagB/SpsB family</fullName>
    </submittedName>
</protein>
<accession>A0A1M6X1E6</accession>
<keyword evidence="10" id="KW-1185">Reference proteome</keyword>
<evidence type="ECO:0000313" key="10">
    <source>
        <dbReference type="Proteomes" id="UP000184111"/>
    </source>
</evidence>
<dbReference type="PANTHER" id="PTHR37316">
    <property type="entry name" value="TEICHOIC ACID GLYCEROL-PHOSPHATE PRIMASE"/>
    <property type="match status" value="1"/>
</dbReference>
<sequence>MPSQPNSPRFSIVVPAHGVEAYVRDCLDSLLQQSFEDFEIIAVDDCSPDASGEIMDEYAAADPRVVSLRLPENVGLGRARNAGMAKASGTYLLFVDSDDTMLPGSLAAIDRRLAETGDPELLVFDYARTTWDGRTVRNTRAAVLSGASQPVVTLQDHPDLLALLQVAWNKAYRRDFVERWGLEFPPGYYEDTPWTYPVLFAAESIALLDRVCVHYRQRRQGSILHSTSRKHFDVIDQYERTFGFIDANPRFDSWRPRLYDLMRNHYRTVERSPGRLPAGDLEEFRTRSARSLAAHVPAGRQDAAAAPAGGGGRGGAATRARKLLRRAKKSAAPVKRPLRTAVLRTYYRIQRMLPIRDDLAVFAAYWNSGYACNPAAVHRKLLELAPGVRTVWVLKAGVRAELPRGTARVHPGSFAYWRAVARARYFVNNVNFGSSLVKRPGQVHLQTHHGTPLKRMGVDLAEYPTALGAMKLTDLMRRVDNWDYSLTANSYTTKIWDRSYPAAYEPLEYGYPRNDVLVTADRAAVTAARRALGLPEGATVILYAPTHRDYLGQLHFPVDLEQFVERLPAGHVVLARGHYYYQDGGAEQADATGKARLVDVSGHSDVEQLYLAADCLLTDYSSAMFDYANLDRPIVVYANDWELYRTTRGTYFDIHKLPPGPVVSTEDDLVRLFRSGEWDTEEHTQERARFRARFCEFDDGFAAERVVRRIFLGEEAVPPVVSLSDRPAPPRP</sequence>
<dbReference type="AlphaFoldDB" id="A0A1M6X1E6"/>
<name>A0A1M6X1E6_9ACTN</name>
<dbReference type="GO" id="GO:0019350">
    <property type="term" value="P:teichoic acid biosynthetic process"/>
    <property type="evidence" value="ECO:0007669"/>
    <property type="project" value="UniProtKB-KW"/>
</dbReference>
<evidence type="ECO:0000256" key="3">
    <source>
        <dbReference type="ARBA" id="ARBA00022475"/>
    </source>
</evidence>
<dbReference type="PANTHER" id="PTHR37316:SF3">
    <property type="entry name" value="TEICHOIC ACID GLYCEROL-PHOSPHATE TRANSFERASE"/>
    <property type="match status" value="1"/>
</dbReference>
<dbReference type="Pfam" id="PF00535">
    <property type="entry name" value="Glycos_transf_2"/>
    <property type="match status" value="1"/>
</dbReference>
<dbReference type="FunFam" id="3.90.550.10:FF:000196">
    <property type="entry name" value="Glycosyl transferase"/>
    <property type="match status" value="1"/>
</dbReference>
<dbReference type="Gene3D" id="3.40.50.11820">
    <property type="match status" value="1"/>
</dbReference>
<evidence type="ECO:0000256" key="6">
    <source>
        <dbReference type="ARBA" id="ARBA00023136"/>
    </source>
</evidence>
<dbReference type="Pfam" id="PF04464">
    <property type="entry name" value="Glyphos_transf"/>
    <property type="match status" value="1"/>
</dbReference>
<evidence type="ECO:0000256" key="2">
    <source>
        <dbReference type="ARBA" id="ARBA00010488"/>
    </source>
</evidence>
<reference evidence="9 10" key="1">
    <citation type="submission" date="2016-11" db="EMBL/GenBank/DDBJ databases">
        <authorList>
            <person name="Jaros S."/>
            <person name="Januszkiewicz K."/>
            <person name="Wedrychowicz H."/>
        </authorList>
    </citation>
    <scope>NUCLEOTIDE SEQUENCE [LARGE SCALE GENOMIC DNA]</scope>
    <source>
        <strain evidence="9 10">CGMCC 4.2025</strain>
    </source>
</reference>
<dbReference type="InterPro" id="IPR043149">
    <property type="entry name" value="TagF_N"/>
</dbReference>
<dbReference type="SUPFAM" id="SSF53448">
    <property type="entry name" value="Nucleotide-diphospho-sugar transferases"/>
    <property type="match status" value="1"/>
</dbReference>
<dbReference type="GO" id="GO:0047355">
    <property type="term" value="F:CDP-glycerol glycerophosphotransferase activity"/>
    <property type="evidence" value="ECO:0007669"/>
    <property type="project" value="InterPro"/>
</dbReference>
<evidence type="ECO:0000256" key="4">
    <source>
        <dbReference type="ARBA" id="ARBA00022679"/>
    </source>
</evidence>
<keyword evidence="5" id="KW-0777">Teichoic acid biosynthesis</keyword>
<dbReference type="InterPro" id="IPR043148">
    <property type="entry name" value="TagF_C"/>
</dbReference>
<evidence type="ECO:0000313" key="9">
    <source>
        <dbReference type="EMBL" id="SHK99744.1"/>
    </source>
</evidence>
<feature type="domain" description="Glycosyltransferase 2-like" evidence="8">
    <location>
        <begin position="11"/>
        <end position="116"/>
    </location>
</feature>
<keyword evidence="3" id="KW-1003">Cell membrane</keyword>
<dbReference type="EMBL" id="FRBI01000002">
    <property type="protein sequence ID" value="SHK99744.1"/>
    <property type="molecule type" value="Genomic_DNA"/>
</dbReference>